<sequence>MPEIQFKGDFHHIEISPDSQLDIGQDVVFQSFTSLSVASGAQLKLGNRAFFNDHCTVRCQHSIEIGKDTMFGDGVRIFDHNHQYSNYHIEKIDFTVAPVKIGANCWIGANTVILKGVTIGDNVIIGANSLIFQDIPSNSIAMSKEELIIKERPQGNFHAFTLTASDTLEKLAYLAENLPDLEFHIAAKTNISPYLASFKDYPNINLYTNIHQDDFIEDLLDRADIYLDINHWGEVDQIVQRAIRKGKPVLAFSQTAHQPEANSLLFEANQPQQMADEIRKLMKERGWDKSPTLNIKSEQN</sequence>
<dbReference type="InterPro" id="IPR011004">
    <property type="entry name" value="Trimer_LpxA-like_sf"/>
</dbReference>
<evidence type="ECO:0000256" key="2">
    <source>
        <dbReference type="ARBA" id="ARBA00022679"/>
    </source>
</evidence>
<dbReference type="Gene3D" id="2.160.10.10">
    <property type="entry name" value="Hexapeptide repeat proteins"/>
    <property type="match status" value="1"/>
</dbReference>
<dbReference type="AlphaFoldDB" id="A0A7H8V267"/>
<accession>A0A7H8V267</accession>
<dbReference type="Gene3D" id="3.40.50.2000">
    <property type="entry name" value="Glycogen Phosphorylase B"/>
    <property type="match status" value="1"/>
</dbReference>
<keyword evidence="3" id="KW-0677">Repeat</keyword>
<dbReference type="Pfam" id="PF00132">
    <property type="entry name" value="Hexapep"/>
    <property type="match status" value="1"/>
</dbReference>
<dbReference type="InterPro" id="IPR018357">
    <property type="entry name" value="Hexapep_transf_CS"/>
</dbReference>
<reference evidence="4 5" key="1">
    <citation type="submission" date="2019-06" db="EMBL/GenBank/DDBJ databases">
        <title>The organization of the Streptococcus sanguinis genomes.</title>
        <authorList>
            <person name="Wang H.Y."/>
            <person name="Chen Y.Y.M."/>
            <person name="Wu C.H."/>
        </authorList>
    </citation>
    <scope>NUCLEOTIDE SEQUENCE [LARGE SCALE GENOMIC DNA]</scope>
    <source>
        <strain evidence="4 5">CGMH058</strain>
    </source>
</reference>
<organism evidence="4 5">
    <name type="scientific">Streptococcus sanguinis</name>
    <dbReference type="NCBI Taxonomy" id="1305"/>
    <lineage>
        <taxon>Bacteria</taxon>
        <taxon>Bacillati</taxon>
        <taxon>Bacillota</taxon>
        <taxon>Bacilli</taxon>
        <taxon>Lactobacillales</taxon>
        <taxon>Streptococcaceae</taxon>
        <taxon>Streptococcus</taxon>
    </lineage>
</organism>
<dbReference type="CDD" id="cd04647">
    <property type="entry name" value="LbH_MAT_like"/>
    <property type="match status" value="1"/>
</dbReference>
<keyword evidence="2" id="KW-0808">Transferase</keyword>
<dbReference type="InterPro" id="IPR001451">
    <property type="entry name" value="Hexapep"/>
</dbReference>
<evidence type="ECO:0000313" key="5">
    <source>
        <dbReference type="Proteomes" id="UP000509535"/>
    </source>
</evidence>
<dbReference type="SUPFAM" id="SSF53756">
    <property type="entry name" value="UDP-Glycosyltransferase/glycogen phosphorylase"/>
    <property type="match status" value="1"/>
</dbReference>
<dbReference type="GO" id="GO:0008374">
    <property type="term" value="F:O-acyltransferase activity"/>
    <property type="evidence" value="ECO:0007669"/>
    <property type="project" value="TreeGrafter"/>
</dbReference>
<name>A0A7H8V267_STRSA</name>
<comment type="similarity">
    <text evidence="1">Belongs to the transferase hexapeptide repeat family.</text>
</comment>
<gene>
    <name evidence="4" type="ORF">FDP16_08495</name>
</gene>
<dbReference type="PROSITE" id="PS00101">
    <property type="entry name" value="HEXAPEP_TRANSFERASES"/>
    <property type="match status" value="1"/>
</dbReference>
<dbReference type="GO" id="GO:0005829">
    <property type="term" value="C:cytosol"/>
    <property type="evidence" value="ECO:0007669"/>
    <property type="project" value="TreeGrafter"/>
</dbReference>
<dbReference type="PANTHER" id="PTHR23416:SF23">
    <property type="entry name" value="ACETYLTRANSFERASE C18B11.09C-RELATED"/>
    <property type="match status" value="1"/>
</dbReference>
<dbReference type="EMBL" id="CP040798">
    <property type="protein sequence ID" value="QLB50526.1"/>
    <property type="molecule type" value="Genomic_DNA"/>
</dbReference>
<evidence type="ECO:0000256" key="3">
    <source>
        <dbReference type="ARBA" id="ARBA00022737"/>
    </source>
</evidence>
<evidence type="ECO:0000313" key="4">
    <source>
        <dbReference type="EMBL" id="QLB50526.1"/>
    </source>
</evidence>
<protein>
    <submittedName>
        <fullName evidence="4">Exopolysaccharide biosynthesis protein</fullName>
    </submittedName>
</protein>
<evidence type="ECO:0000256" key="1">
    <source>
        <dbReference type="ARBA" id="ARBA00007274"/>
    </source>
</evidence>
<dbReference type="SUPFAM" id="SSF51161">
    <property type="entry name" value="Trimeric LpxA-like enzymes"/>
    <property type="match status" value="1"/>
</dbReference>
<proteinExistence type="inferred from homology"/>
<dbReference type="RefSeq" id="WP_176799273.1">
    <property type="nucleotide sequence ID" value="NZ_CP040798.1"/>
</dbReference>
<dbReference type="PANTHER" id="PTHR23416">
    <property type="entry name" value="SIALIC ACID SYNTHASE-RELATED"/>
    <property type="match status" value="1"/>
</dbReference>
<dbReference type="InterPro" id="IPR051159">
    <property type="entry name" value="Hexapeptide_acetyltransf"/>
</dbReference>
<dbReference type="Proteomes" id="UP000509535">
    <property type="component" value="Chromosome"/>
</dbReference>